<organism evidence="3 4">
    <name type="scientific">Rhizophagus irregularis</name>
    <dbReference type="NCBI Taxonomy" id="588596"/>
    <lineage>
        <taxon>Eukaryota</taxon>
        <taxon>Fungi</taxon>
        <taxon>Fungi incertae sedis</taxon>
        <taxon>Mucoromycota</taxon>
        <taxon>Glomeromycotina</taxon>
        <taxon>Glomeromycetes</taxon>
        <taxon>Glomerales</taxon>
        <taxon>Glomeraceae</taxon>
        <taxon>Rhizophagus</taxon>
    </lineage>
</organism>
<dbReference type="InterPro" id="IPR021994">
    <property type="entry name" value="DUF3592"/>
</dbReference>
<name>A0A2N0S922_9GLOM</name>
<dbReference type="VEuPathDB" id="FungiDB:RhiirFUN_002799"/>
<dbReference type="Proteomes" id="UP000232688">
    <property type="component" value="Unassembled WGS sequence"/>
</dbReference>
<evidence type="ECO:0000313" key="3">
    <source>
        <dbReference type="EMBL" id="PKC72039.1"/>
    </source>
</evidence>
<evidence type="ECO:0000313" key="4">
    <source>
        <dbReference type="Proteomes" id="UP000232688"/>
    </source>
</evidence>
<keyword evidence="1" id="KW-0472">Membrane</keyword>
<feature type="transmembrane region" description="Helical" evidence="1">
    <location>
        <begin position="255"/>
        <end position="278"/>
    </location>
</feature>
<feature type="transmembrane region" description="Helical" evidence="1">
    <location>
        <begin position="6"/>
        <end position="27"/>
    </location>
</feature>
<evidence type="ECO:0000256" key="1">
    <source>
        <dbReference type="SAM" id="Phobius"/>
    </source>
</evidence>
<accession>A0A2N0S922</accession>
<feature type="transmembrane region" description="Helical" evidence="1">
    <location>
        <begin position="285"/>
        <end position="301"/>
    </location>
</feature>
<comment type="caution">
    <text evidence="3">The sequence shown here is derived from an EMBL/GenBank/DDBJ whole genome shotgun (WGS) entry which is preliminary data.</text>
</comment>
<feature type="transmembrane region" description="Helical" evidence="1">
    <location>
        <begin position="347"/>
        <end position="369"/>
    </location>
</feature>
<keyword evidence="1" id="KW-0812">Transmembrane</keyword>
<dbReference type="VEuPathDB" id="FungiDB:RhiirA1_493980"/>
<dbReference type="VEuPathDB" id="FungiDB:FUN_002726"/>
<dbReference type="EMBL" id="LLXH01000140">
    <property type="protein sequence ID" value="PKC72039.1"/>
    <property type="molecule type" value="Genomic_DNA"/>
</dbReference>
<feature type="transmembrane region" description="Helical" evidence="1">
    <location>
        <begin position="313"/>
        <end position="340"/>
    </location>
</feature>
<gene>
    <name evidence="3" type="ORF">RhiirA1_493980</name>
</gene>
<dbReference type="AlphaFoldDB" id="A0A2N0S922"/>
<reference evidence="3 4" key="1">
    <citation type="submission" date="2017-10" db="EMBL/GenBank/DDBJ databases">
        <title>Extensive intraspecific genome diversity in a model arbuscular mycorrhizal fungus.</title>
        <authorList>
            <person name="Chen E.C.H."/>
            <person name="Morin E."/>
            <person name="Baudet D."/>
            <person name="Noel J."/>
            <person name="Ndikumana S."/>
            <person name="Charron P."/>
            <person name="St-Onge C."/>
            <person name="Giorgi J."/>
            <person name="Grigoriev I.V."/>
            <person name="Roux C."/>
            <person name="Martin F.M."/>
            <person name="Corradi N."/>
        </authorList>
    </citation>
    <scope>NUCLEOTIDE SEQUENCE [LARGE SCALE GENOMIC DNA]</scope>
    <source>
        <strain evidence="3 4">A1</strain>
    </source>
</reference>
<protein>
    <recommendedName>
        <fullName evidence="2">DUF3592 domain-containing protein</fullName>
    </recommendedName>
</protein>
<proteinExistence type="predicted"/>
<evidence type="ECO:0000259" key="2">
    <source>
        <dbReference type="Pfam" id="PF12158"/>
    </source>
</evidence>
<dbReference type="Pfam" id="PF12158">
    <property type="entry name" value="DUF3592"/>
    <property type="match status" value="1"/>
</dbReference>
<reference evidence="3 4" key="2">
    <citation type="submission" date="2017-10" db="EMBL/GenBank/DDBJ databases">
        <title>Genome analyses suggest a sexual origin of heterokaryosis in a supposedly ancient asexual fungus.</title>
        <authorList>
            <person name="Corradi N."/>
            <person name="Sedzielewska K."/>
            <person name="Noel J."/>
            <person name="Charron P."/>
            <person name="Farinelli L."/>
            <person name="Marton T."/>
            <person name="Kruger M."/>
            <person name="Pelin A."/>
            <person name="Brachmann A."/>
            <person name="Corradi N."/>
        </authorList>
    </citation>
    <scope>NUCLEOTIDE SEQUENCE [LARGE SCALE GENOMIC DNA]</scope>
    <source>
        <strain evidence="3 4">A1</strain>
    </source>
</reference>
<sequence>MFKSQNFYIILLQALCLFFGIFFGLGYPEIKRAGYISTNCTIDDKTILSKYCCYKECSYCETANALIDPICSVLMYEWNSIPPQTCAKAVATNSSLANVCPINNIRGECNDGYYCCSARCDARCSGRYNRYCCEFTFWHSCEIICPTCYSAVLTVIYQKSDNLSYTSITTNITTEYRENINAVEQILAKYPISSTVQCFYNPKDPFQVLLDINFTVNTWVAVGITTSFPIIVLMYGTWDLFNENTTIFQGYEYRVLIMEIALWCGTIIPLLLILIDLIPFTNGKVLWTLAVIGVALGWAPIHTVTCMRTRDWSFISAFTVTTTITWILPFIMFSIIAIYASNMDIHTYMLILAIITIPLGVNIIIFVFWDLFERL</sequence>
<keyword evidence="1" id="KW-1133">Transmembrane helix</keyword>
<feature type="transmembrane region" description="Helical" evidence="1">
    <location>
        <begin position="216"/>
        <end position="235"/>
    </location>
</feature>
<feature type="domain" description="DUF3592" evidence="2">
    <location>
        <begin position="172"/>
        <end position="212"/>
    </location>
</feature>